<proteinExistence type="predicted"/>
<organism evidence="1 2">
    <name type="scientific">Caerostris darwini</name>
    <dbReference type="NCBI Taxonomy" id="1538125"/>
    <lineage>
        <taxon>Eukaryota</taxon>
        <taxon>Metazoa</taxon>
        <taxon>Ecdysozoa</taxon>
        <taxon>Arthropoda</taxon>
        <taxon>Chelicerata</taxon>
        <taxon>Arachnida</taxon>
        <taxon>Araneae</taxon>
        <taxon>Araneomorphae</taxon>
        <taxon>Entelegynae</taxon>
        <taxon>Araneoidea</taxon>
        <taxon>Araneidae</taxon>
        <taxon>Caerostris</taxon>
    </lineage>
</organism>
<dbReference type="Proteomes" id="UP001054837">
    <property type="component" value="Unassembled WGS sequence"/>
</dbReference>
<dbReference type="EMBL" id="BPLQ01008021">
    <property type="protein sequence ID" value="GIY34116.1"/>
    <property type="molecule type" value="Genomic_DNA"/>
</dbReference>
<protein>
    <submittedName>
        <fullName evidence="1">Uncharacterized protein</fullName>
    </submittedName>
</protein>
<evidence type="ECO:0000313" key="1">
    <source>
        <dbReference type="EMBL" id="GIY34116.1"/>
    </source>
</evidence>
<comment type="caution">
    <text evidence="1">The sequence shown here is derived from an EMBL/GenBank/DDBJ whole genome shotgun (WGS) entry which is preliminary data.</text>
</comment>
<keyword evidence="2" id="KW-1185">Reference proteome</keyword>
<evidence type="ECO:0000313" key="2">
    <source>
        <dbReference type="Proteomes" id="UP001054837"/>
    </source>
</evidence>
<name>A0AAV4SLK2_9ARAC</name>
<gene>
    <name evidence="1" type="ORF">CDAR_108271</name>
</gene>
<accession>A0AAV4SLK2</accession>
<sequence>MSQKFQQIQFPLGFNSGQRCPINDSEGLLKYLLSLYRGFNALNFLKNRILNTLCSAETLIMGNLRLEDSFNLLIMDHSMADRLSGKLIFAYALVLSKNQSQEEFGLKFSS</sequence>
<dbReference type="AlphaFoldDB" id="A0AAV4SLK2"/>
<reference evidence="1 2" key="1">
    <citation type="submission" date="2021-06" db="EMBL/GenBank/DDBJ databases">
        <title>Caerostris darwini draft genome.</title>
        <authorList>
            <person name="Kono N."/>
            <person name="Arakawa K."/>
        </authorList>
    </citation>
    <scope>NUCLEOTIDE SEQUENCE [LARGE SCALE GENOMIC DNA]</scope>
</reference>